<proteinExistence type="inferred from homology"/>
<dbReference type="InterPro" id="IPR050596">
    <property type="entry name" value="AspAT/PAT-like"/>
</dbReference>
<dbReference type="PANTHER" id="PTHR46383:SF1">
    <property type="entry name" value="ASPARTATE AMINOTRANSFERASE"/>
    <property type="match status" value="1"/>
</dbReference>
<dbReference type="InterPro" id="IPR015422">
    <property type="entry name" value="PyrdxlP-dep_Trfase_small"/>
</dbReference>
<dbReference type="STRING" id="5627.A0A1C7M2S1"/>
<dbReference type="CDD" id="cd00609">
    <property type="entry name" value="AAT_like"/>
    <property type="match status" value="1"/>
</dbReference>
<dbReference type="InterPro" id="IPR015421">
    <property type="entry name" value="PyrdxlP-dep_Trfase_major"/>
</dbReference>
<evidence type="ECO:0000256" key="1">
    <source>
        <dbReference type="ARBA" id="ARBA00001933"/>
    </source>
</evidence>
<keyword evidence="4 7" id="KW-0808">Transferase</keyword>
<evidence type="ECO:0000313" key="7">
    <source>
        <dbReference type="EMBL" id="OBZ70797.1"/>
    </source>
</evidence>
<evidence type="ECO:0000256" key="5">
    <source>
        <dbReference type="ARBA" id="ARBA00022898"/>
    </source>
</evidence>
<dbReference type="GO" id="GO:0006520">
    <property type="term" value="P:amino acid metabolic process"/>
    <property type="evidence" value="ECO:0007669"/>
    <property type="project" value="InterPro"/>
</dbReference>
<dbReference type="GO" id="GO:0030170">
    <property type="term" value="F:pyridoxal phosphate binding"/>
    <property type="evidence" value="ECO:0007669"/>
    <property type="project" value="InterPro"/>
</dbReference>
<evidence type="ECO:0000256" key="3">
    <source>
        <dbReference type="ARBA" id="ARBA00022576"/>
    </source>
</evidence>
<dbReference type="AlphaFoldDB" id="A0A1C7M2S1"/>
<dbReference type="PANTHER" id="PTHR46383">
    <property type="entry name" value="ASPARTATE AMINOTRANSFERASE"/>
    <property type="match status" value="1"/>
</dbReference>
<comment type="similarity">
    <text evidence="2">Belongs to the class-I pyridoxal-phosphate-dependent aminotransferase family.</text>
</comment>
<feature type="domain" description="Aminotransferase class I/classII large" evidence="6">
    <location>
        <begin position="35"/>
        <end position="239"/>
    </location>
</feature>
<dbReference type="GO" id="GO:0008483">
    <property type="term" value="F:transaminase activity"/>
    <property type="evidence" value="ECO:0007669"/>
    <property type="project" value="UniProtKB-KW"/>
</dbReference>
<sequence>MVFQSRNDIEYAGHQDGHVTDICAGWIHAFPERCETLITPRTKAIVLITPNNPTGAVYSPSTIIAFANLARKHNIALIIDETYRDFILDGPPHPLFSSSPHPCLSTDWRWRSTFIHLFSFSKSYCIPGHRLGLICASPAFIPSINTALDNLQICAPRPPQIALAPLLPSLRPFIRDTALSLVHRHTLFKSHLPPLWRIGSQGGYFAFVQHPFVGVHANDVCRRLAEERGVVCLPAGFFGPKTRNGGIPGEEDRDALLAKPGRSKLGYFSETSISLGTPSSERLFNGM</sequence>
<comment type="caution">
    <text evidence="7">The sequence shown here is derived from an EMBL/GenBank/DDBJ whole genome shotgun (WGS) entry which is preliminary data.</text>
</comment>
<evidence type="ECO:0000313" key="8">
    <source>
        <dbReference type="Proteomes" id="UP000092993"/>
    </source>
</evidence>
<keyword evidence="5" id="KW-0663">Pyridoxal phosphate</keyword>
<dbReference type="Gene3D" id="3.40.640.10">
    <property type="entry name" value="Type I PLP-dependent aspartate aminotransferase-like (Major domain)"/>
    <property type="match status" value="1"/>
</dbReference>
<evidence type="ECO:0000259" key="6">
    <source>
        <dbReference type="Pfam" id="PF00155"/>
    </source>
</evidence>
<dbReference type="OrthoDB" id="7042322at2759"/>
<protein>
    <submittedName>
        <fullName evidence="7">Aspartate aminotransferase</fullName>
    </submittedName>
</protein>
<dbReference type="SUPFAM" id="SSF53383">
    <property type="entry name" value="PLP-dependent transferases"/>
    <property type="match status" value="1"/>
</dbReference>
<keyword evidence="8" id="KW-1185">Reference proteome</keyword>
<comment type="cofactor">
    <cofactor evidence="1">
        <name>pyridoxal 5'-phosphate</name>
        <dbReference type="ChEBI" id="CHEBI:597326"/>
    </cofactor>
</comment>
<reference evidence="7 8" key="1">
    <citation type="submission" date="2016-03" db="EMBL/GenBank/DDBJ databases">
        <title>Whole genome sequencing of Grifola frondosa 9006-11.</title>
        <authorList>
            <person name="Min B."/>
            <person name="Park H."/>
            <person name="Kim J.-G."/>
            <person name="Cho H."/>
            <person name="Oh Y.-L."/>
            <person name="Kong W.-S."/>
            <person name="Choi I.-G."/>
        </authorList>
    </citation>
    <scope>NUCLEOTIDE SEQUENCE [LARGE SCALE GENOMIC DNA]</scope>
    <source>
        <strain evidence="7 8">9006-11</strain>
    </source>
</reference>
<dbReference type="EMBL" id="LUGG01000013">
    <property type="protein sequence ID" value="OBZ70797.1"/>
    <property type="molecule type" value="Genomic_DNA"/>
</dbReference>
<accession>A0A1C7M2S1</accession>
<evidence type="ECO:0000256" key="4">
    <source>
        <dbReference type="ARBA" id="ARBA00022679"/>
    </source>
</evidence>
<dbReference type="Pfam" id="PF00155">
    <property type="entry name" value="Aminotran_1_2"/>
    <property type="match status" value="1"/>
</dbReference>
<dbReference type="Gene3D" id="3.90.1150.10">
    <property type="entry name" value="Aspartate Aminotransferase, domain 1"/>
    <property type="match status" value="1"/>
</dbReference>
<dbReference type="InterPro" id="IPR004839">
    <property type="entry name" value="Aminotransferase_I/II_large"/>
</dbReference>
<organism evidence="7 8">
    <name type="scientific">Grifola frondosa</name>
    <name type="common">Maitake</name>
    <name type="synonym">Polyporus frondosus</name>
    <dbReference type="NCBI Taxonomy" id="5627"/>
    <lineage>
        <taxon>Eukaryota</taxon>
        <taxon>Fungi</taxon>
        <taxon>Dikarya</taxon>
        <taxon>Basidiomycota</taxon>
        <taxon>Agaricomycotina</taxon>
        <taxon>Agaricomycetes</taxon>
        <taxon>Polyporales</taxon>
        <taxon>Grifolaceae</taxon>
        <taxon>Grifola</taxon>
    </lineage>
</organism>
<dbReference type="InterPro" id="IPR015424">
    <property type="entry name" value="PyrdxlP-dep_Trfase"/>
</dbReference>
<name>A0A1C7M2S1_GRIFR</name>
<keyword evidence="3 7" id="KW-0032">Aminotransferase</keyword>
<evidence type="ECO:0000256" key="2">
    <source>
        <dbReference type="ARBA" id="ARBA00007441"/>
    </source>
</evidence>
<dbReference type="Proteomes" id="UP000092993">
    <property type="component" value="Unassembled WGS sequence"/>
</dbReference>
<gene>
    <name evidence="7" type="primary">aspC_1</name>
    <name evidence="7" type="ORF">A0H81_09246</name>
</gene>